<evidence type="ECO:0000256" key="1">
    <source>
        <dbReference type="SAM" id="MobiDB-lite"/>
    </source>
</evidence>
<dbReference type="EMBL" id="UOGK01000754">
    <property type="protein sequence ID" value="VAX42800.1"/>
    <property type="molecule type" value="Genomic_DNA"/>
</dbReference>
<protein>
    <submittedName>
        <fullName evidence="3">Putative multi-domain protein</fullName>
    </submittedName>
</protein>
<dbReference type="Gene3D" id="2.60.120.560">
    <property type="entry name" value="Exo-inulinase, domain 1"/>
    <property type="match status" value="1"/>
</dbReference>
<evidence type="ECO:0000259" key="2">
    <source>
        <dbReference type="Pfam" id="PF06439"/>
    </source>
</evidence>
<gene>
    <name evidence="3" type="ORF">MNBD_PLANCTO03-1468</name>
</gene>
<dbReference type="Pfam" id="PF06439">
    <property type="entry name" value="3keto-disac_hyd"/>
    <property type="match status" value="1"/>
</dbReference>
<dbReference type="InterPro" id="IPR010496">
    <property type="entry name" value="AL/BT2_dom"/>
</dbReference>
<feature type="region of interest" description="Disordered" evidence="1">
    <location>
        <begin position="37"/>
        <end position="64"/>
    </location>
</feature>
<proteinExistence type="predicted"/>
<dbReference type="AlphaFoldDB" id="A0A3B1E2N8"/>
<organism evidence="3">
    <name type="scientific">hydrothermal vent metagenome</name>
    <dbReference type="NCBI Taxonomy" id="652676"/>
    <lineage>
        <taxon>unclassified sequences</taxon>
        <taxon>metagenomes</taxon>
        <taxon>ecological metagenomes</taxon>
    </lineage>
</organism>
<name>A0A3B1E2N8_9ZZZZ</name>
<feature type="compositionally biased region" description="Pro residues" evidence="1">
    <location>
        <begin position="48"/>
        <end position="63"/>
    </location>
</feature>
<sequence>MNLTPRPSVAAVVVASISSVAMAQGVGYTDTPMLPGQAWKVHDKDRPNPPVVDPGPAGAPAPVPSDAVVLFDGTSTAAWQHGDGRDAEWIVKEDGSMQVKPGSGDLLTREHFGDCQLHIEWATPEVAIGKGQGRGNSGVFFFGMYEVQILDSYKNQTYADGQAAALYGQYPPAVNASRGPGEWQTFDIIFEAPRFARDGTLEKPAFVTVLHNGVVVQHRREFVGRTAHRAVASYSPHASAGPIKLQDHGNPMRFRNIWVRPLQAAPEQATAPAG</sequence>
<feature type="domain" description="3-keto-alpha-glucoside-1,2-lyase/3-keto-2-hydroxy-glucal hydratase" evidence="2">
    <location>
        <begin position="67"/>
        <end position="260"/>
    </location>
</feature>
<accession>A0A3B1E2N8</accession>
<evidence type="ECO:0000313" key="3">
    <source>
        <dbReference type="EMBL" id="VAX42800.1"/>
    </source>
</evidence>
<dbReference type="GO" id="GO:0016787">
    <property type="term" value="F:hydrolase activity"/>
    <property type="evidence" value="ECO:0007669"/>
    <property type="project" value="InterPro"/>
</dbReference>
<reference evidence="3" key="1">
    <citation type="submission" date="2018-06" db="EMBL/GenBank/DDBJ databases">
        <authorList>
            <person name="Zhirakovskaya E."/>
        </authorList>
    </citation>
    <scope>NUCLEOTIDE SEQUENCE</scope>
</reference>